<proteinExistence type="predicted"/>
<dbReference type="RefSeq" id="WP_130436312.1">
    <property type="nucleotide sequence ID" value="NZ_SGXF01000009.1"/>
</dbReference>
<keyword evidence="3" id="KW-1185">Reference proteome</keyword>
<keyword evidence="1" id="KW-0732">Signal</keyword>
<accession>A0A4V2F5C8</accession>
<name>A0A4V2F5C8_9FIRM</name>
<sequence>MNHKLIKKMAILACMAAAMLMMFTACGKSGDAKGFSNTDGTFSIQAPADFISQDSGSADVISLKAPEGADLGVMVQRMAKNSEAAEGVENLEGLTELYHQRISGMLQQSQKGIQKEPVPDGKSGAALSSAAESFEVSNGMGETGKVFLIYLETQDNYYVISVSGMDKDFDSRIEEVKQGAAQLREQ</sequence>
<protein>
    <recommendedName>
        <fullName evidence="4">PsbP protein</fullName>
    </recommendedName>
</protein>
<comment type="caution">
    <text evidence="2">The sequence shown here is derived from an EMBL/GenBank/DDBJ whole genome shotgun (WGS) entry which is preliminary data.</text>
</comment>
<evidence type="ECO:0000313" key="3">
    <source>
        <dbReference type="Proteomes" id="UP000292927"/>
    </source>
</evidence>
<evidence type="ECO:0000256" key="1">
    <source>
        <dbReference type="SAM" id="SignalP"/>
    </source>
</evidence>
<organism evidence="2 3">
    <name type="scientific">Cuneatibacter caecimuris</name>
    <dbReference type="NCBI Taxonomy" id="1796618"/>
    <lineage>
        <taxon>Bacteria</taxon>
        <taxon>Bacillati</taxon>
        <taxon>Bacillota</taxon>
        <taxon>Clostridia</taxon>
        <taxon>Lachnospirales</taxon>
        <taxon>Lachnospiraceae</taxon>
        <taxon>Cuneatibacter</taxon>
    </lineage>
</organism>
<feature type="signal peptide" evidence="1">
    <location>
        <begin position="1"/>
        <end position="27"/>
    </location>
</feature>
<dbReference type="PROSITE" id="PS51257">
    <property type="entry name" value="PROKAR_LIPOPROTEIN"/>
    <property type="match status" value="1"/>
</dbReference>
<dbReference type="EMBL" id="SGXF01000009">
    <property type="protein sequence ID" value="RZS92369.1"/>
    <property type="molecule type" value="Genomic_DNA"/>
</dbReference>
<evidence type="ECO:0000313" key="2">
    <source>
        <dbReference type="EMBL" id="RZS92369.1"/>
    </source>
</evidence>
<feature type="chain" id="PRO_5020917547" description="PsbP protein" evidence="1">
    <location>
        <begin position="28"/>
        <end position="186"/>
    </location>
</feature>
<dbReference type="Proteomes" id="UP000292927">
    <property type="component" value="Unassembled WGS sequence"/>
</dbReference>
<evidence type="ECO:0008006" key="4">
    <source>
        <dbReference type="Google" id="ProtNLM"/>
    </source>
</evidence>
<dbReference type="AlphaFoldDB" id="A0A4V2F5C8"/>
<gene>
    <name evidence="2" type="ORF">EV209_3083</name>
</gene>
<reference evidence="2 3" key="1">
    <citation type="submission" date="2019-02" db="EMBL/GenBank/DDBJ databases">
        <title>Genomic Encyclopedia of Type Strains, Phase IV (KMG-IV): sequencing the most valuable type-strain genomes for metagenomic binning, comparative biology and taxonomic classification.</title>
        <authorList>
            <person name="Goeker M."/>
        </authorList>
    </citation>
    <scope>NUCLEOTIDE SEQUENCE [LARGE SCALE GENOMIC DNA]</scope>
    <source>
        <strain evidence="2 3">DSM 29486</strain>
    </source>
</reference>